<dbReference type="STRING" id="5722.A2FLN4"/>
<comment type="similarity">
    <text evidence="1">Belongs to the small GTPase superfamily. Rab family.</text>
</comment>
<evidence type="ECO:0000256" key="1">
    <source>
        <dbReference type="ARBA" id="ARBA00006270"/>
    </source>
</evidence>
<dbReference type="KEGG" id="tva:4751899"/>
<dbReference type="InterPro" id="IPR001806">
    <property type="entry name" value="Small_GTPase"/>
</dbReference>
<dbReference type="SMR" id="A2FLN4"/>
<reference evidence="4" key="2">
    <citation type="journal article" date="2007" name="Science">
        <title>Draft genome sequence of the sexually transmitted pathogen Trichomonas vaginalis.</title>
        <authorList>
            <person name="Carlton J.M."/>
            <person name="Hirt R.P."/>
            <person name="Silva J.C."/>
            <person name="Delcher A.L."/>
            <person name="Schatz M."/>
            <person name="Zhao Q."/>
            <person name="Wortman J.R."/>
            <person name="Bidwell S.L."/>
            <person name="Alsmark U.C.M."/>
            <person name="Besteiro S."/>
            <person name="Sicheritz-Ponten T."/>
            <person name="Noel C.J."/>
            <person name="Dacks J.B."/>
            <person name="Foster P.G."/>
            <person name="Simillion C."/>
            <person name="Van de Peer Y."/>
            <person name="Miranda-Saavedra D."/>
            <person name="Barton G.J."/>
            <person name="Westrop G.D."/>
            <person name="Mueller S."/>
            <person name="Dessi D."/>
            <person name="Fiori P.L."/>
            <person name="Ren Q."/>
            <person name="Paulsen I."/>
            <person name="Zhang H."/>
            <person name="Bastida-Corcuera F.D."/>
            <person name="Simoes-Barbosa A."/>
            <person name="Brown M.T."/>
            <person name="Hayes R.D."/>
            <person name="Mukherjee M."/>
            <person name="Okumura C.Y."/>
            <person name="Schneider R."/>
            <person name="Smith A.J."/>
            <person name="Vanacova S."/>
            <person name="Villalvazo M."/>
            <person name="Haas B.J."/>
            <person name="Pertea M."/>
            <person name="Feldblyum T.V."/>
            <person name="Utterback T.R."/>
            <person name="Shu C.L."/>
            <person name="Osoegawa K."/>
            <person name="de Jong P.J."/>
            <person name="Hrdy I."/>
            <person name="Horvathova L."/>
            <person name="Zubacova Z."/>
            <person name="Dolezal P."/>
            <person name="Malik S.B."/>
            <person name="Logsdon J.M. Jr."/>
            <person name="Henze K."/>
            <person name="Gupta A."/>
            <person name="Wang C.C."/>
            <person name="Dunne R.L."/>
            <person name="Upcroft J.A."/>
            <person name="Upcroft P."/>
            <person name="White O."/>
            <person name="Salzberg S.L."/>
            <person name="Tang P."/>
            <person name="Chiu C.-H."/>
            <person name="Lee Y.-S."/>
            <person name="Embley T.M."/>
            <person name="Coombs G.H."/>
            <person name="Mottram J.C."/>
            <person name="Tachezy J."/>
            <person name="Fraser-Liggett C.M."/>
            <person name="Johnson P.J."/>
        </authorList>
    </citation>
    <scope>NUCLEOTIDE SEQUENCE [LARGE SCALE GENOMIC DNA]</scope>
    <source>
        <strain evidence="4">G3</strain>
    </source>
</reference>
<reference evidence="4" key="1">
    <citation type="submission" date="2006-10" db="EMBL/GenBank/DDBJ databases">
        <authorList>
            <person name="Amadeo P."/>
            <person name="Zhao Q."/>
            <person name="Wortman J."/>
            <person name="Fraser-Liggett C."/>
            <person name="Carlton J."/>
        </authorList>
    </citation>
    <scope>NUCLEOTIDE SEQUENCE</scope>
    <source>
        <strain evidence="4">G3</strain>
    </source>
</reference>
<evidence type="ECO:0000256" key="2">
    <source>
        <dbReference type="ARBA" id="ARBA00022741"/>
    </source>
</evidence>
<evidence type="ECO:0000313" key="4">
    <source>
        <dbReference type="EMBL" id="EAX94169.1"/>
    </source>
</evidence>
<dbReference type="FunFam" id="3.40.50.300:FF:001204">
    <property type="entry name" value="Small GTP-binding protein, putative"/>
    <property type="match status" value="1"/>
</dbReference>
<keyword evidence="3" id="KW-0342">GTP-binding</keyword>
<dbReference type="InParanoid" id="A2FLN4"/>
<keyword evidence="2" id="KW-0547">Nucleotide-binding</keyword>
<gene>
    <name evidence="4" type="ORF">TVAG_315750</name>
</gene>
<dbReference type="SMART" id="SM00174">
    <property type="entry name" value="RHO"/>
    <property type="match status" value="1"/>
</dbReference>
<dbReference type="PROSITE" id="PS51419">
    <property type="entry name" value="RAB"/>
    <property type="match status" value="1"/>
</dbReference>
<dbReference type="PROSITE" id="PS51421">
    <property type="entry name" value="RAS"/>
    <property type="match status" value="1"/>
</dbReference>
<dbReference type="GO" id="GO:0030100">
    <property type="term" value="P:regulation of endocytosis"/>
    <property type="evidence" value="ECO:0000318"/>
    <property type="project" value="GO_Central"/>
</dbReference>
<dbReference type="PANTHER" id="PTHR47981:SF20">
    <property type="entry name" value="RAS-RELATED PROTEIN RAB-7A"/>
    <property type="match status" value="1"/>
</dbReference>
<dbReference type="NCBIfam" id="TIGR00231">
    <property type="entry name" value="small_GTP"/>
    <property type="match status" value="1"/>
</dbReference>
<sequence>MGPSFHESSLDLKIVVLGPLYVGKTSIINRYCNGSFMDKTLSTIGAGFFTNTMMVDDTEVTTMLWDTSGQERFRSVAPSLLRGANGMILVYDLTSIESFEAIDAYMELFLDTCKVDTNYEMPVLLLGNKSDLDPKISDEMINSWMKKNHVVHNFKVSAKSGDGVDSALKLFIKSLINPEFSSSDECPINIIVKKEPISHSSCC</sequence>
<dbReference type="VEuPathDB" id="TrichDB:TVAGG3_0040560"/>
<keyword evidence="5" id="KW-1185">Reference proteome</keyword>
<dbReference type="AlphaFoldDB" id="A2FLN4"/>
<protein>
    <submittedName>
        <fullName evidence="4">Small GTP-binding protein, putative</fullName>
    </submittedName>
</protein>
<accession>A2FLN4</accession>
<dbReference type="eggNOG" id="KOG0394">
    <property type="taxonomic scope" value="Eukaryota"/>
</dbReference>
<dbReference type="PANTHER" id="PTHR47981">
    <property type="entry name" value="RAB FAMILY"/>
    <property type="match status" value="1"/>
</dbReference>
<dbReference type="SMART" id="SM00173">
    <property type="entry name" value="RAS"/>
    <property type="match status" value="1"/>
</dbReference>
<dbReference type="GO" id="GO:0003924">
    <property type="term" value="F:GTPase activity"/>
    <property type="evidence" value="ECO:0000318"/>
    <property type="project" value="GO_Central"/>
</dbReference>
<dbReference type="InterPro" id="IPR027417">
    <property type="entry name" value="P-loop_NTPase"/>
</dbReference>
<dbReference type="PROSITE" id="PS51417">
    <property type="entry name" value="ARF"/>
    <property type="match status" value="1"/>
</dbReference>
<dbReference type="Gene3D" id="3.40.50.300">
    <property type="entry name" value="P-loop containing nucleotide triphosphate hydrolases"/>
    <property type="match status" value="1"/>
</dbReference>
<dbReference type="SUPFAM" id="SSF52540">
    <property type="entry name" value="P-loop containing nucleoside triphosphate hydrolases"/>
    <property type="match status" value="1"/>
</dbReference>
<dbReference type="EMBL" id="DS113872">
    <property type="protein sequence ID" value="EAX94169.1"/>
    <property type="molecule type" value="Genomic_DNA"/>
</dbReference>
<dbReference type="RefSeq" id="XP_001307099.1">
    <property type="nucleotide sequence ID" value="XM_001307098.1"/>
</dbReference>
<dbReference type="GO" id="GO:0005525">
    <property type="term" value="F:GTP binding"/>
    <property type="evidence" value="ECO:0000318"/>
    <property type="project" value="GO_Central"/>
</dbReference>
<dbReference type="OrthoDB" id="25896at2759"/>
<dbReference type="VEuPathDB" id="TrichDB:TVAG_315750"/>
<name>A2FLN4_TRIV3</name>
<evidence type="ECO:0000313" key="5">
    <source>
        <dbReference type="Proteomes" id="UP000001542"/>
    </source>
</evidence>
<proteinExistence type="inferred from homology"/>
<dbReference type="Proteomes" id="UP000001542">
    <property type="component" value="Unassembled WGS sequence"/>
</dbReference>
<dbReference type="GO" id="GO:0016192">
    <property type="term" value="P:vesicle-mediated transport"/>
    <property type="evidence" value="ECO:0000318"/>
    <property type="project" value="GO_Central"/>
</dbReference>
<dbReference type="SMART" id="SM00175">
    <property type="entry name" value="RAB"/>
    <property type="match status" value="1"/>
</dbReference>
<dbReference type="InterPro" id="IPR005225">
    <property type="entry name" value="Small_GTP-bd"/>
</dbReference>
<dbReference type="GO" id="GO:0005768">
    <property type="term" value="C:endosome"/>
    <property type="evidence" value="ECO:0000318"/>
    <property type="project" value="GO_Central"/>
</dbReference>
<dbReference type="PRINTS" id="PR00449">
    <property type="entry name" value="RASTRNSFRMNG"/>
</dbReference>
<organism evidence="4 5">
    <name type="scientific">Trichomonas vaginalis (strain ATCC PRA-98 / G3)</name>
    <dbReference type="NCBI Taxonomy" id="412133"/>
    <lineage>
        <taxon>Eukaryota</taxon>
        <taxon>Metamonada</taxon>
        <taxon>Parabasalia</taxon>
        <taxon>Trichomonadida</taxon>
        <taxon>Trichomonadidae</taxon>
        <taxon>Trichomonas</taxon>
    </lineage>
</organism>
<dbReference type="Pfam" id="PF00071">
    <property type="entry name" value="Ras"/>
    <property type="match status" value="1"/>
</dbReference>
<evidence type="ECO:0000256" key="3">
    <source>
        <dbReference type="ARBA" id="ARBA00023134"/>
    </source>
</evidence>
<dbReference type="CDD" id="cd00154">
    <property type="entry name" value="Rab"/>
    <property type="match status" value="1"/>
</dbReference>